<evidence type="ECO:0000313" key="2">
    <source>
        <dbReference type="EMBL" id="KAF2667432.1"/>
    </source>
</evidence>
<keyword evidence="3" id="KW-1185">Reference proteome</keyword>
<dbReference type="EMBL" id="MU004237">
    <property type="protein sequence ID" value="KAF2667432.1"/>
    <property type="molecule type" value="Genomic_DNA"/>
</dbReference>
<dbReference type="AlphaFoldDB" id="A0A6A6U5K6"/>
<accession>A0A6A6U5K6</accession>
<evidence type="ECO:0000313" key="3">
    <source>
        <dbReference type="Proteomes" id="UP000799302"/>
    </source>
</evidence>
<feature type="compositionally biased region" description="Basic and acidic residues" evidence="1">
    <location>
        <begin position="130"/>
        <end position="147"/>
    </location>
</feature>
<sequence>MSALPPRLDPINADYLIIGYVNASHHQYANKSIRLQCYRPGYTAKYGRGELSLQGLDSHHWVHQEVDFERDVSWCAGCHLPSPNVTKRMLPAGTILAARQRRAQKMRAARIWSRLTKKENHVELPNSPHTFEEEQKWEQEQRTDPEANRFAPGPVKKAEGGDVDDSTHSVMSNNDDHPKKTGSVRKRKNSNASSASIKKARAPSTHRSIYDLAAGERQDPGDLRRSLAVSPVTVESAPTKVVAYRLPPSLLQQFDHTSGAHNHPIQRASDGREILPYDRFDIELRYPKGTSPGSQLGGIDPSRWFAEFN</sequence>
<proteinExistence type="predicted"/>
<gene>
    <name evidence="2" type="ORF">BT63DRAFT_456729</name>
</gene>
<evidence type="ECO:0000256" key="1">
    <source>
        <dbReference type="SAM" id="MobiDB-lite"/>
    </source>
</evidence>
<protein>
    <submittedName>
        <fullName evidence="2">Uncharacterized protein</fullName>
    </submittedName>
</protein>
<name>A0A6A6U5K6_9PEZI</name>
<organism evidence="2 3">
    <name type="scientific">Microthyrium microscopicum</name>
    <dbReference type="NCBI Taxonomy" id="703497"/>
    <lineage>
        <taxon>Eukaryota</taxon>
        <taxon>Fungi</taxon>
        <taxon>Dikarya</taxon>
        <taxon>Ascomycota</taxon>
        <taxon>Pezizomycotina</taxon>
        <taxon>Dothideomycetes</taxon>
        <taxon>Dothideomycetes incertae sedis</taxon>
        <taxon>Microthyriales</taxon>
        <taxon>Microthyriaceae</taxon>
        <taxon>Microthyrium</taxon>
    </lineage>
</organism>
<feature type="region of interest" description="Disordered" evidence="1">
    <location>
        <begin position="120"/>
        <end position="217"/>
    </location>
</feature>
<dbReference type="Proteomes" id="UP000799302">
    <property type="component" value="Unassembled WGS sequence"/>
</dbReference>
<reference evidence="2" key="1">
    <citation type="journal article" date="2020" name="Stud. Mycol.">
        <title>101 Dothideomycetes genomes: a test case for predicting lifestyles and emergence of pathogens.</title>
        <authorList>
            <person name="Haridas S."/>
            <person name="Albert R."/>
            <person name="Binder M."/>
            <person name="Bloem J."/>
            <person name="Labutti K."/>
            <person name="Salamov A."/>
            <person name="Andreopoulos B."/>
            <person name="Baker S."/>
            <person name="Barry K."/>
            <person name="Bills G."/>
            <person name="Bluhm B."/>
            <person name="Cannon C."/>
            <person name="Castanera R."/>
            <person name="Culley D."/>
            <person name="Daum C."/>
            <person name="Ezra D."/>
            <person name="Gonzalez J."/>
            <person name="Henrissat B."/>
            <person name="Kuo A."/>
            <person name="Liang C."/>
            <person name="Lipzen A."/>
            <person name="Lutzoni F."/>
            <person name="Magnuson J."/>
            <person name="Mondo S."/>
            <person name="Nolan M."/>
            <person name="Ohm R."/>
            <person name="Pangilinan J."/>
            <person name="Park H.-J."/>
            <person name="Ramirez L."/>
            <person name="Alfaro M."/>
            <person name="Sun H."/>
            <person name="Tritt A."/>
            <person name="Yoshinaga Y."/>
            <person name="Zwiers L.-H."/>
            <person name="Turgeon B."/>
            <person name="Goodwin S."/>
            <person name="Spatafora J."/>
            <person name="Crous P."/>
            <person name="Grigoriev I."/>
        </authorList>
    </citation>
    <scope>NUCLEOTIDE SEQUENCE</scope>
    <source>
        <strain evidence="2">CBS 115976</strain>
    </source>
</reference>
<feature type="compositionally biased region" description="Basic residues" evidence="1">
    <location>
        <begin position="180"/>
        <end position="189"/>
    </location>
</feature>